<name>A0ABM8VNN6_9BACL</name>
<reference evidence="1 2" key="1">
    <citation type="submission" date="2021-06" db="EMBL/GenBank/DDBJ databases">
        <authorList>
            <person name="Criscuolo A."/>
        </authorList>
    </citation>
    <scope>NUCLEOTIDE SEQUENCE [LARGE SCALE GENOMIC DNA]</scope>
    <source>
        <strain evidence="2">CIP 111802</strain>
    </source>
</reference>
<proteinExistence type="predicted"/>
<organism evidence="1 2">
    <name type="scientific">Paenibacillus allorhizosphaerae</name>
    <dbReference type="NCBI Taxonomy" id="2849866"/>
    <lineage>
        <taxon>Bacteria</taxon>
        <taxon>Bacillati</taxon>
        <taxon>Bacillota</taxon>
        <taxon>Bacilli</taxon>
        <taxon>Bacillales</taxon>
        <taxon>Paenibacillaceae</taxon>
        <taxon>Paenibacillus</taxon>
    </lineage>
</organism>
<dbReference type="Proteomes" id="UP000730618">
    <property type="component" value="Unassembled WGS sequence"/>
</dbReference>
<keyword evidence="2" id="KW-1185">Reference proteome</keyword>
<sequence>MPDFYSNAYLKGKKLQTDADFQNAIWFNLWVDIYRHGELVEYGGFIERSNEHAVWINGGYFLRNKWQIIVR</sequence>
<accession>A0ABM8VNN6</accession>
<dbReference type="EMBL" id="CAJVCE010000016">
    <property type="protein sequence ID" value="CAG7651552.1"/>
    <property type="molecule type" value="Genomic_DNA"/>
</dbReference>
<evidence type="ECO:0000313" key="1">
    <source>
        <dbReference type="EMBL" id="CAG7651552.1"/>
    </source>
</evidence>
<dbReference type="RefSeq" id="WP_218101242.1">
    <property type="nucleotide sequence ID" value="NZ_CAJVCE010000016.1"/>
</dbReference>
<gene>
    <name evidence="1" type="ORF">PAECIP111802_04992</name>
</gene>
<protein>
    <submittedName>
        <fullName evidence="1">Uncharacterized protein</fullName>
    </submittedName>
</protein>
<evidence type="ECO:0000313" key="2">
    <source>
        <dbReference type="Proteomes" id="UP000730618"/>
    </source>
</evidence>
<comment type="caution">
    <text evidence="1">The sequence shown here is derived from an EMBL/GenBank/DDBJ whole genome shotgun (WGS) entry which is preliminary data.</text>
</comment>